<feature type="signal peptide" evidence="3">
    <location>
        <begin position="1"/>
        <end position="23"/>
    </location>
</feature>
<dbReference type="AlphaFoldDB" id="A0A4P2R0G4"/>
<dbReference type="GO" id="GO:0005509">
    <property type="term" value="F:calcium ion binding"/>
    <property type="evidence" value="ECO:0007669"/>
    <property type="project" value="InterPro"/>
</dbReference>
<dbReference type="RefSeq" id="WP_165374434.1">
    <property type="nucleotide sequence ID" value="NZ_CP012672.1"/>
</dbReference>
<feature type="chain" id="PRO_5020893626" evidence="3">
    <location>
        <begin position="24"/>
        <end position="428"/>
    </location>
</feature>
<proteinExistence type="predicted"/>
<gene>
    <name evidence="4" type="ORF">SOCE836_086210</name>
</gene>
<dbReference type="Gene3D" id="4.10.1080.10">
    <property type="entry name" value="TSP type-3 repeat"/>
    <property type="match status" value="1"/>
</dbReference>
<organism evidence="4 5">
    <name type="scientific">Sorangium cellulosum</name>
    <name type="common">Polyangium cellulosum</name>
    <dbReference type="NCBI Taxonomy" id="56"/>
    <lineage>
        <taxon>Bacteria</taxon>
        <taxon>Pseudomonadati</taxon>
        <taxon>Myxococcota</taxon>
        <taxon>Polyangia</taxon>
        <taxon>Polyangiales</taxon>
        <taxon>Polyangiaceae</taxon>
        <taxon>Sorangium</taxon>
    </lineage>
</organism>
<evidence type="ECO:0000256" key="3">
    <source>
        <dbReference type="SAM" id="SignalP"/>
    </source>
</evidence>
<accession>A0A4P2R0G4</accession>
<dbReference type="Proteomes" id="UP000295497">
    <property type="component" value="Chromosome"/>
</dbReference>
<evidence type="ECO:0000313" key="4">
    <source>
        <dbReference type="EMBL" id="AUX36414.1"/>
    </source>
</evidence>
<evidence type="ECO:0000256" key="1">
    <source>
        <dbReference type="ARBA" id="ARBA00022729"/>
    </source>
</evidence>
<feature type="region of interest" description="Disordered" evidence="2">
    <location>
        <begin position="364"/>
        <end position="428"/>
    </location>
</feature>
<reference evidence="4 5" key="1">
    <citation type="submission" date="2015-09" db="EMBL/GenBank/DDBJ databases">
        <title>Sorangium comparison.</title>
        <authorList>
            <person name="Zaburannyi N."/>
            <person name="Bunk B."/>
            <person name="Overmann J."/>
            <person name="Mueller R."/>
        </authorList>
    </citation>
    <scope>NUCLEOTIDE SEQUENCE [LARGE SCALE GENOMIC DNA]</scope>
    <source>
        <strain evidence="4 5">So ce836</strain>
    </source>
</reference>
<dbReference type="InterPro" id="IPR028974">
    <property type="entry name" value="TSP_type-3_rpt"/>
</dbReference>
<protein>
    <submittedName>
        <fullName evidence="4">Uncharacterized protein</fullName>
    </submittedName>
</protein>
<name>A0A4P2R0G4_SORCE</name>
<dbReference type="EMBL" id="CP012672">
    <property type="protein sequence ID" value="AUX36414.1"/>
    <property type="molecule type" value="Genomic_DNA"/>
</dbReference>
<dbReference type="InterPro" id="IPR003367">
    <property type="entry name" value="Thrombospondin_3-like_rpt"/>
</dbReference>
<feature type="compositionally biased region" description="Basic and acidic residues" evidence="2">
    <location>
        <begin position="397"/>
        <end position="410"/>
    </location>
</feature>
<dbReference type="Pfam" id="PF02412">
    <property type="entry name" value="TSP_3"/>
    <property type="match status" value="1"/>
</dbReference>
<dbReference type="SUPFAM" id="SSF103647">
    <property type="entry name" value="TSP type-3 repeat"/>
    <property type="match status" value="1"/>
</dbReference>
<evidence type="ECO:0000256" key="2">
    <source>
        <dbReference type="SAM" id="MobiDB-lite"/>
    </source>
</evidence>
<keyword evidence="1 3" id="KW-0732">Signal</keyword>
<sequence>MKRLAVFSVVAAGALLSSAAAHAVPPSGSIALNQLDPTPPGDAFFGVASPTIGGHLVPRGVLMLDHSRSPLSLSSHSVSGDVVGSQTFLHLAGSLALWDRLLVSLLMPIAVSQDGDSPSVGSTTFSSPRTAQAGDLRLGARVRLIGEDQDVFQLGIGVSAHFPTGPSNSYVGEGAVRLSPSLLVGGRVRRVMWSAGLGMVARASSNPASLTTGGGIGVLLLDSRLHVGAELFTSTLLQQGAFHVTEQRRIPLDLFSTGAELLLGARGRVYNDVLLGVAAGPGLTTAIGNPAFRFIGSVSWSPAVAPQPRRAQDPDEDGILDTADACPYAFGPRSDDPKRHGCPRWDLDEDGVDDLDDACPDAWGVKSEDKTKNGCPLELPSLDRDGDGISDAEDACPDEKGEPLKGDAAKRGCPVTEQAPDSGEDPYQ</sequence>
<dbReference type="GO" id="GO:0007155">
    <property type="term" value="P:cell adhesion"/>
    <property type="evidence" value="ECO:0007669"/>
    <property type="project" value="InterPro"/>
</dbReference>
<evidence type="ECO:0000313" key="5">
    <source>
        <dbReference type="Proteomes" id="UP000295497"/>
    </source>
</evidence>